<sequence>MSAEGTEFDKADVTSVPVHELEALRLRLTQLTHSLNGLQGQIQQAHLPSWPALHGQFNVILTQLTSLSATLATHSEVLRKTVTYPLPNFPTVTQQGLLTTLLRKKNLPEVEEWIKEGEEIAKDIDLSKDDEFCRWANKMVEEFRDEHQWAGFLTTKEIESGKRDDGIGIKKSESDGGWSIDEVLKYMSTGEIKGQKESVGIDQ</sequence>
<organism evidence="10 11">
    <name type="scientific">Trichomonascus ciferrii</name>
    <dbReference type="NCBI Taxonomy" id="44093"/>
    <lineage>
        <taxon>Eukaryota</taxon>
        <taxon>Fungi</taxon>
        <taxon>Dikarya</taxon>
        <taxon>Ascomycota</taxon>
        <taxon>Saccharomycotina</taxon>
        <taxon>Dipodascomycetes</taxon>
        <taxon>Dipodascales</taxon>
        <taxon>Trichomonascaceae</taxon>
        <taxon>Trichomonascus</taxon>
        <taxon>Trichomonascus ciferrii complex</taxon>
    </lineage>
</organism>
<dbReference type="VEuPathDB" id="FungiDB:TRICI_006074"/>
<dbReference type="GO" id="GO:0003712">
    <property type="term" value="F:transcription coregulator activity"/>
    <property type="evidence" value="ECO:0007669"/>
    <property type="project" value="InterPro"/>
</dbReference>
<dbReference type="PANTHER" id="PTHR13074:SF9">
    <property type="entry name" value="MEDIATOR OF RNA POLYMERASE II TRANSCRIPTION SUBUNIT 8"/>
    <property type="match status" value="1"/>
</dbReference>
<dbReference type="Gene3D" id="6.10.250.2610">
    <property type="match status" value="1"/>
</dbReference>
<evidence type="ECO:0000256" key="6">
    <source>
        <dbReference type="ARBA" id="ARBA00023163"/>
    </source>
</evidence>
<dbReference type="GO" id="GO:0016592">
    <property type="term" value="C:mediator complex"/>
    <property type="evidence" value="ECO:0007669"/>
    <property type="project" value="InterPro"/>
</dbReference>
<comment type="caution">
    <text evidence="10">The sequence shown here is derived from an EMBL/GenBank/DDBJ whole genome shotgun (WGS) entry which is preliminary data.</text>
</comment>
<comment type="similarity">
    <text evidence="2 9">Belongs to the Mediator complex subunit 8 family.</text>
</comment>
<keyword evidence="11" id="KW-1185">Reference proteome</keyword>
<comment type="subcellular location">
    <subcellularLocation>
        <location evidence="1 9">Nucleus</location>
    </subcellularLocation>
</comment>
<dbReference type="EMBL" id="SWFS01000487">
    <property type="protein sequence ID" value="KAA8901398.1"/>
    <property type="molecule type" value="Genomic_DNA"/>
</dbReference>
<dbReference type="Pfam" id="PF10232">
    <property type="entry name" value="Med8"/>
    <property type="match status" value="1"/>
</dbReference>
<evidence type="ECO:0000256" key="9">
    <source>
        <dbReference type="RuleBase" id="RU364144"/>
    </source>
</evidence>
<evidence type="ECO:0000256" key="4">
    <source>
        <dbReference type="ARBA" id="ARBA00023015"/>
    </source>
</evidence>
<evidence type="ECO:0000256" key="8">
    <source>
        <dbReference type="ARBA" id="ARBA00031261"/>
    </source>
</evidence>
<evidence type="ECO:0000256" key="7">
    <source>
        <dbReference type="ARBA" id="ARBA00023242"/>
    </source>
</evidence>
<dbReference type="InterPro" id="IPR019364">
    <property type="entry name" value="Mediatior_Med8_fun/met"/>
</dbReference>
<dbReference type="GO" id="GO:0006357">
    <property type="term" value="P:regulation of transcription by RNA polymerase II"/>
    <property type="evidence" value="ECO:0007669"/>
    <property type="project" value="InterPro"/>
</dbReference>
<dbReference type="Proteomes" id="UP000761534">
    <property type="component" value="Unassembled WGS sequence"/>
</dbReference>
<dbReference type="OrthoDB" id="5329317at2759"/>
<keyword evidence="7 9" id="KW-0539">Nucleus</keyword>
<proteinExistence type="inferred from homology"/>
<evidence type="ECO:0000313" key="11">
    <source>
        <dbReference type="Proteomes" id="UP000761534"/>
    </source>
</evidence>
<dbReference type="PANTHER" id="PTHR13074">
    <property type="entry name" value="MEDIATOR OF RNA POLYMERASE II TRANSCRIPTION SUBUNIT 8"/>
    <property type="match status" value="1"/>
</dbReference>
<keyword evidence="4 9" id="KW-0805">Transcription regulation</keyword>
<comment type="function">
    <text evidence="9">Component of the Mediator complex, a coactivator involved in the regulated transcription of nearly all RNA polymerase II-dependent genes. Mediator functions as a bridge to convey information from gene-specific regulatory proteins to the basal RNA polymerase II transcription machinery. Mediator is recruited to promoters by direct interactions with regulatory proteins and serves as a scaffold for the assembly of a functional preinitiation complex with RNA polymerase II and the general transcription factors.</text>
</comment>
<dbReference type="GO" id="GO:0000978">
    <property type="term" value="F:RNA polymerase II cis-regulatory region sequence-specific DNA binding"/>
    <property type="evidence" value="ECO:0007669"/>
    <property type="project" value="TreeGrafter"/>
</dbReference>
<gene>
    <name evidence="9" type="primary">MED8</name>
    <name evidence="10" type="ORF">TRICI_006074</name>
</gene>
<evidence type="ECO:0000256" key="2">
    <source>
        <dbReference type="ARBA" id="ARBA00005716"/>
    </source>
</evidence>
<evidence type="ECO:0000256" key="5">
    <source>
        <dbReference type="ARBA" id="ARBA00023159"/>
    </source>
</evidence>
<keyword evidence="5 9" id="KW-0010">Activator</keyword>
<keyword evidence="6 9" id="KW-0804">Transcription</keyword>
<comment type="subunit">
    <text evidence="9">Component of the Mediator complex.</text>
</comment>
<evidence type="ECO:0000256" key="1">
    <source>
        <dbReference type="ARBA" id="ARBA00004123"/>
    </source>
</evidence>
<dbReference type="Gene3D" id="1.20.58.1710">
    <property type="match status" value="1"/>
</dbReference>
<dbReference type="AlphaFoldDB" id="A0A642UR07"/>
<evidence type="ECO:0000313" key="10">
    <source>
        <dbReference type="EMBL" id="KAA8901398.1"/>
    </source>
</evidence>
<protein>
    <recommendedName>
        <fullName evidence="3 9">Mediator of RNA polymerase II transcription subunit 8</fullName>
    </recommendedName>
    <alternativeName>
        <fullName evidence="8 9">Mediator complex subunit 8</fullName>
    </alternativeName>
</protein>
<evidence type="ECO:0000256" key="3">
    <source>
        <dbReference type="ARBA" id="ARBA00020637"/>
    </source>
</evidence>
<reference evidence="10" key="1">
    <citation type="journal article" date="2019" name="G3 (Bethesda)">
        <title>Genome Assemblies of Two Rare Opportunistic Yeast Pathogens: Diutina rugosa (syn. Candida rugosa) and Trichomonascus ciferrii (syn. Candida ciferrii).</title>
        <authorList>
            <person name="Mixao V."/>
            <person name="Saus E."/>
            <person name="Hansen A.P."/>
            <person name="Lass-Florl C."/>
            <person name="Gabaldon T."/>
        </authorList>
    </citation>
    <scope>NUCLEOTIDE SEQUENCE</scope>
    <source>
        <strain evidence="10">CBS 4856</strain>
    </source>
</reference>
<name>A0A642UR07_9ASCO</name>
<dbReference type="GO" id="GO:0070847">
    <property type="term" value="C:core mediator complex"/>
    <property type="evidence" value="ECO:0007669"/>
    <property type="project" value="TreeGrafter"/>
</dbReference>
<accession>A0A642UR07</accession>